<keyword evidence="7" id="KW-1185">Reference proteome</keyword>
<evidence type="ECO:0000256" key="1">
    <source>
        <dbReference type="ARBA" id="ARBA00004196"/>
    </source>
</evidence>
<protein>
    <recommendedName>
        <fullName evidence="5">Solute-binding protein family 3/N-terminal domain-containing protein</fullName>
    </recommendedName>
</protein>
<name>A0A2L1GM90_9BACT</name>
<evidence type="ECO:0000313" key="7">
    <source>
        <dbReference type="Proteomes" id="UP000239867"/>
    </source>
</evidence>
<dbReference type="KEGG" id="deo:CAY53_03885"/>
<accession>A0A2L1GM90</accession>
<dbReference type="AlphaFoldDB" id="A0A2L1GM90"/>
<dbReference type="PANTHER" id="PTHR35936">
    <property type="entry name" value="MEMBRANE-BOUND LYTIC MUREIN TRANSGLYCOSYLASE F"/>
    <property type="match status" value="1"/>
</dbReference>
<reference evidence="6" key="1">
    <citation type="submission" date="2017-05" db="EMBL/GenBank/DDBJ databases">
        <authorList>
            <person name="Song R."/>
            <person name="Chenine A.L."/>
            <person name="Ruprecht R.M."/>
        </authorList>
    </citation>
    <scope>NUCLEOTIDE SEQUENCE</scope>
    <source>
        <strain evidence="6">ORNL</strain>
    </source>
</reference>
<reference evidence="6" key="2">
    <citation type="journal article" date="2018" name="MBio">
        <title>Insights into the evolution of host association through the isolation and characterization of a novel human periodontal pathobiont, Desulfobulbus oralis.</title>
        <authorList>
            <person name="Cross K.L."/>
            <person name="Chirania P."/>
            <person name="Xiong W."/>
            <person name="Beall C.J."/>
            <person name="Elkins J.G."/>
            <person name="Giannone R.J."/>
            <person name="Griffen A.L."/>
            <person name="Guss A.M."/>
            <person name="Hettich R.L."/>
            <person name="Joshi S.S."/>
            <person name="Mokrzan E.M."/>
            <person name="Martin R.K."/>
            <person name="Zhulin I.B."/>
            <person name="Leys E.J."/>
            <person name="Podar M."/>
        </authorList>
    </citation>
    <scope>NUCLEOTIDE SEQUENCE [LARGE SCALE GENOMIC DNA]</scope>
    <source>
        <strain evidence="6">ORNL</strain>
    </source>
</reference>
<dbReference type="SUPFAM" id="SSF53850">
    <property type="entry name" value="Periplasmic binding protein-like II"/>
    <property type="match status" value="1"/>
</dbReference>
<sequence>MMEERSQTMLCKKSRFRVKSNSLLHKSVVVALLIAVCGVGSVNAAQVMKVGGARDVPPVYFKDAQSVLIGFDVDVLREIGKRIGKNMEFQGIDWSEKSVLLNSGKIDIIASALNITDERKTSYSLTRPIIDNGYVAIVRADSSIRELDELSAKTVCILNGVYYISELMKFKGKSGPPATVITGTNEFCLTEMLKGKMDATVIKLLAANYYMKFNPGSFRVLPGKLTTDKTAFALRKSDAALRDQFDKVIAEMESDGTMAELRNRWFDQNE</sequence>
<dbReference type="InterPro" id="IPR001638">
    <property type="entry name" value="Solute-binding_3/MltF_N"/>
</dbReference>
<dbReference type="SMART" id="SM00062">
    <property type="entry name" value="PBPb"/>
    <property type="match status" value="1"/>
</dbReference>
<dbReference type="Gene3D" id="3.40.190.10">
    <property type="entry name" value="Periplasmic binding protein-like II"/>
    <property type="match status" value="2"/>
</dbReference>
<dbReference type="PROSITE" id="PS01039">
    <property type="entry name" value="SBP_BACTERIAL_3"/>
    <property type="match status" value="1"/>
</dbReference>
<gene>
    <name evidence="6" type="ORF">CAY53_03885</name>
</gene>
<dbReference type="Proteomes" id="UP000239867">
    <property type="component" value="Chromosome"/>
</dbReference>
<evidence type="ECO:0000256" key="4">
    <source>
        <dbReference type="RuleBase" id="RU003744"/>
    </source>
</evidence>
<keyword evidence="3" id="KW-0732">Signal</keyword>
<comment type="similarity">
    <text evidence="2 4">Belongs to the bacterial solute-binding protein 3 family.</text>
</comment>
<evidence type="ECO:0000256" key="2">
    <source>
        <dbReference type="ARBA" id="ARBA00010333"/>
    </source>
</evidence>
<organism evidence="6 7">
    <name type="scientific">Desulfobulbus oralis</name>
    <dbReference type="NCBI Taxonomy" id="1986146"/>
    <lineage>
        <taxon>Bacteria</taxon>
        <taxon>Pseudomonadati</taxon>
        <taxon>Thermodesulfobacteriota</taxon>
        <taxon>Desulfobulbia</taxon>
        <taxon>Desulfobulbales</taxon>
        <taxon>Desulfobulbaceae</taxon>
        <taxon>Desulfobulbus</taxon>
    </lineage>
</organism>
<dbReference type="GO" id="GO:0030313">
    <property type="term" value="C:cell envelope"/>
    <property type="evidence" value="ECO:0007669"/>
    <property type="project" value="UniProtKB-SubCell"/>
</dbReference>
<dbReference type="PANTHER" id="PTHR35936:SF19">
    <property type="entry name" value="AMINO-ACID-BINDING PROTEIN YXEM-RELATED"/>
    <property type="match status" value="1"/>
</dbReference>
<dbReference type="InterPro" id="IPR018313">
    <property type="entry name" value="SBP_3_CS"/>
</dbReference>
<evidence type="ECO:0000256" key="3">
    <source>
        <dbReference type="ARBA" id="ARBA00022729"/>
    </source>
</evidence>
<evidence type="ECO:0000259" key="5">
    <source>
        <dbReference type="SMART" id="SM00062"/>
    </source>
</evidence>
<proteinExistence type="inferred from homology"/>
<dbReference type="Pfam" id="PF00497">
    <property type="entry name" value="SBP_bac_3"/>
    <property type="match status" value="1"/>
</dbReference>
<dbReference type="EMBL" id="CP021255">
    <property type="protein sequence ID" value="AVD70727.1"/>
    <property type="molecule type" value="Genomic_DNA"/>
</dbReference>
<comment type="subcellular location">
    <subcellularLocation>
        <location evidence="1">Cell envelope</location>
    </subcellularLocation>
</comment>
<evidence type="ECO:0000313" key="6">
    <source>
        <dbReference type="EMBL" id="AVD70727.1"/>
    </source>
</evidence>
<feature type="domain" description="Solute-binding protein family 3/N-terminal" evidence="5">
    <location>
        <begin position="47"/>
        <end position="269"/>
    </location>
</feature>
<dbReference type="CDD" id="cd13530">
    <property type="entry name" value="PBP2_peptides_like"/>
    <property type="match status" value="1"/>
</dbReference>